<evidence type="ECO:0000256" key="3">
    <source>
        <dbReference type="ARBA" id="ARBA00022679"/>
    </source>
</evidence>
<comment type="caution">
    <text evidence="10">The sequence shown here is derived from an EMBL/GenBank/DDBJ whole genome shotgun (WGS) entry which is preliminary data.</text>
</comment>
<evidence type="ECO:0000256" key="7">
    <source>
        <dbReference type="SAM" id="MobiDB-lite"/>
    </source>
</evidence>
<dbReference type="VEuPathDB" id="VectorBase:LOC119167007"/>
<dbReference type="EC" id="2.4.2.-" evidence="6"/>
<dbReference type="EMBL" id="JABSTU010000006">
    <property type="protein sequence ID" value="KAH8027169.1"/>
    <property type="molecule type" value="Genomic_DNA"/>
</dbReference>
<evidence type="ECO:0000256" key="2">
    <source>
        <dbReference type="ARBA" id="ARBA00022676"/>
    </source>
</evidence>
<name>A0A9J6DZ78_RHIMP</name>
<dbReference type="GO" id="GO:0005730">
    <property type="term" value="C:nucleolus"/>
    <property type="evidence" value="ECO:0007669"/>
    <property type="project" value="TreeGrafter"/>
</dbReference>
<comment type="subcellular location">
    <subcellularLocation>
        <location evidence="1">Nucleus</location>
    </subcellularLocation>
</comment>
<dbReference type="GO" id="GO:0003677">
    <property type="term" value="F:DNA binding"/>
    <property type="evidence" value="ECO:0007669"/>
    <property type="project" value="UniProtKB-KW"/>
</dbReference>
<dbReference type="InterPro" id="IPR009057">
    <property type="entry name" value="Homeodomain-like_sf"/>
</dbReference>
<dbReference type="AlphaFoldDB" id="A0A9J6DZ78"/>
<evidence type="ECO:0000256" key="1">
    <source>
        <dbReference type="ARBA" id="ARBA00004123"/>
    </source>
</evidence>
<feature type="region of interest" description="Disordered" evidence="7">
    <location>
        <begin position="230"/>
        <end position="249"/>
    </location>
</feature>
<evidence type="ECO:0000313" key="10">
    <source>
        <dbReference type="EMBL" id="KAH8027169.1"/>
    </source>
</evidence>
<dbReference type="GO" id="GO:1990404">
    <property type="term" value="F:NAD+-protein mono-ADP-ribosyltransferase activity"/>
    <property type="evidence" value="ECO:0007669"/>
    <property type="project" value="TreeGrafter"/>
</dbReference>
<keyword evidence="2 6" id="KW-0328">Glycosyltransferase</keyword>
<dbReference type="SUPFAM" id="SSF46689">
    <property type="entry name" value="Homeodomain-like"/>
    <property type="match status" value="1"/>
</dbReference>
<dbReference type="InterPro" id="IPR012317">
    <property type="entry name" value="Poly(ADP-ribose)pol_cat_dom"/>
</dbReference>
<dbReference type="Gene3D" id="3.90.228.10">
    <property type="match status" value="2"/>
</dbReference>
<gene>
    <name evidence="10" type="ORF">HPB51_003611</name>
</gene>
<dbReference type="Gene3D" id="1.10.10.60">
    <property type="entry name" value="Homeodomain-like"/>
    <property type="match status" value="2"/>
</dbReference>
<dbReference type="InterPro" id="IPR018586">
    <property type="entry name" value="Brinker_DNA-bd"/>
</dbReference>
<dbReference type="InterPro" id="IPR050800">
    <property type="entry name" value="ARTD/PARP"/>
</dbReference>
<keyword evidence="5" id="KW-0238">DNA-binding</keyword>
<keyword evidence="3 6" id="KW-0808">Transferase</keyword>
<dbReference type="GO" id="GO:0003950">
    <property type="term" value="F:NAD+ poly-ADP-ribosyltransferase activity"/>
    <property type="evidence" value="ECO:0007669"/>
    <property type="project" value="UniProtKB-UniRule"/>
</dbReference>
<dbReference type="GO" id="GO:0070212">
    <property type="term" value="P:protein poly-ADP-ribosylation"/>
    <property type="evidence" value="ECO:0007669"/>
    <property type="project" value="TreeGrafter"/>
</dbReference>
<accession>A0A9J6DZ78</accession>
<dbReference type="InterPro" id="IPR006600">
    <property type="entry name" value="HTH_CenpB_DNA-bd_dom"/>
</dbReference>
<keyword evidence="4 6" id="KW-0520">NAD</keyword>
<evidence type="ECO:0000259" key="8">
    <source>
        <dbReference type="PROSITE" id="PS51059"/>
    </source>
</evidence>
<dbReference type="Pfam" id="PF03221">
    <property type="entry name" value="HTH_Tnp_Tc5"/>
    <property type="match status" value="1"/>
</dbReference>
<feature type="domain" description="HTH CENPB-type" evidence="9">
    <location>
        <begin position="57"/>
        <end position="130"/>
    </location>
</feature>
<dbReference type="Pfam" id="PF09607">
    <property type="entry name" value="BrkDBD"/>
    <property type="match status" value="1"/>
</dbReference>
<protein>
    <recommendedName>
        <fullName evidence="6">Poly [ADP-ribose] polymerase</fullName>
        <shortName evidence="6">PARP</shortName>
        <ecNumber evidence="6">2.4.2.-</ecNumber>
    </recommendedName>
</protein>
<dbReference type="Pfam" id="PF00644">
    <property type="entry name" value="PARP"/>
    <property type="match status" value="1"/>
</dbReference>
<sequence length="307" mass="34816">MGKDASYTAGFKLKAVQYALEHGNRAASRHFGVGETSIRYWRDQEEKLKATKKTRRSFRSAKTGRYPNVEEQLVRHIRELRQDGCAVSLDIVQTEARRIAQAQGIEAKEFKASSGWTTQMHPLDYVYLSLRCKVQLLTEEGAEVQTMLQYVHNSSEKPPKVLRMFRLTRDGENQRLASCGVDNHWLLWHAVQPYNLLGILASGLEPRLLVDHWMGDHQAKVALGRCRDLDLGPSGNTEPGSPGSHESTRALGRWQPHILGTVTWHSSTVPLGPSNKAEPHQSPLNYNEYVVYKPAQVCLRYLLEFED</sequence>
<reference evidence="10" key="2">
    <citation type="submission" date="2021-09" db="EMBL/GenBank/DDBJ databases">
        <authorList>
            <person name="Jia N."/>
            <person name="Wang J."/>
            <person name="Shi W."/>
            <person name="Du L."/>
            <person name="Sun Y."/>
            <person name="Zhan W."/>
            <person name="Jiang J."/>
            <person name="Wang Q."/>
            <person name="Zhang B."/>
            <person name="Ji P."/>
            <person name="Sakyi L.B."/>
            <person name="Cui X."/>
            <person name="Yuan T."/>
            <person name="Jiang B."/>
            <person name="Yang W."/>
            <person name="Lam T.T.-Y."/>
            <person name="Chang Q."/>
            <person name="Ding S."/>
            <person name="Wang X."/>
            <person name="Zhu J."/>
            <person name="Ruan X."/>
            <person name="Zhao L."/>
            <person name="Wei J."/>
            <person name="Que T."/>
            <person name="Du C."/>
            <person name="Cheng J."/>
            <person name="Dai P."/>
            <person name="Han X."/>
            <person name="Huang E."/>
            <person name="Gao Y."/>
            <person name="Liu J."/>
            <person name="Shao H."/>
            <person name="Ye R."/>
            <person name="Li L."/>
            <person name="Wei W."/>
            <person name="Wang X."/>
            <person name="Wang C."/>
            <person name="Huo Q."/>
            <person name="Li W."/>
            <person name="Guo W."/>
            <person name="Chen H."/>
            <person name="Chen S."/>
            <person name="Zhou L."/>
            <person name="Zhou L."/>
            <person name="Ni X."/>
            <person name="Tian J."/>
            <person name="Zhou Y."/>
            <person name="Sheng Y."/>
            <person name="Liu T."/>
            <person name="Pan Y."/>
            <person name="Xia L."/>
            <person name="Li J."/>
            <person name="Zhao F."/>
            <person name="Cao W."/>
        </authorList>
    </citation>
    <scope>NUCLEOTIDE SEQUENCE</scope>
    <source>
        <strain evidence="10">Rmic-2018</strain>
        <tissue evidence="10">Larvae</tissue>
    </source>
</reference>
<dbReference type="SMART" id="SM00674">
    <property type="entry name" value="CENPB"/>
    <property type="match status" value="1"/>
</dbReference>
<dbReference type="PANTHER" id="PTHR10459">
    <property type="entry name" value="DNA LIGASE"/>
    <property type="match status" value="1"/>
</dbReference>
<dbReference type="Proteomes" id="UP000821866">
    <property type="component" value="Chromosome 4"/>
</dbReference>
<evidence type="ECO:0000256" key="6">
    <source>
        <dbReference type="RuleBase" id="RU362114"/>
    </source>
</evidence>
<evidence type="ECO:0000256" key="4">
    <source>
        <dbReference type="ARBA" id="ARBA00023027"/>
    </source>
</evidence>
<evidence type="ECO:0000259" key="9">
    <source>
        <dbReference type="PROSITE" id="PS51253"/>
    </source>
</evidence>
<evidence type="ECO:0000256" key="5">
    <source>
        <dbReference type="ARBA" id="ARBA00023125"/>
    </source>
</evidence>
<keyword evidence="11" id="KW-1185">Reference proteome</keyword>
<evidence type="ECO:0000313" key="11">
    <source>
        <dbReference type="Proteomes" id="UP000821866"/>
    </source>
</evidence>
<feature type="domain" description="PARP catalytic" evidence="8">
    <location>
        <begin position="121"/>
        <end position="307"/>
    </location>
</feature>
<proteinExistence type="predicted"/>
<dbReference type="SUPFAM" id="SSF56399">
    <property type="entry name" value="ADP-ribosylation"/>
    <property type="match status" value="1"/>
</dbReference>
<dbReference type="GO" id="GO:0006302">
    <property type="term" value="P:double-strand break repair"/>
    <property type="evidence" value="ECO:0007669"/>
    <property type="project" value="TreeGrafter"/>
</dbReference>
<dbReference type="PROSITE" id="PS51059">
    <property type="entry name" value="PARP_CATALYTIC"/>
    <property type="match status" value="1"/>
</dbReference>
<reference evidence="10" key="1">
    <citation type="journal article" date="2020" name="Cell">
        <title>Large-Scale Comparative Analyses of Tick Genomes Elucidate Their Genetic Diversity and Vector Capacities.</title>
        <authorList>
            <consortium name="Tick Genome and Microbiome Consortium (TIGMIC)"/>
            <person name="Jia N."/>
            <person name="Wang J."/>
            <person name="Shi W."/>
            <person name="Du L."/>
            <person name="Sun Y."/>
            <person name="Zhan W."/>
            <person name="Jiang J.F."/>
            <person name="Wang Q."/>
            <person name="Zhang B."/>
            <person name="Ji P."/>
            <person name="Bell-Sakyi L."/>
            <person name="Cui X.M."/>
            <person name="Yuan T.T."/>
            <person name="Jiang B.G."/>
            <person name="Yang W.F."/>
            <person name="Lam T.T."/>
            <person name="Chang Q.C."/>
            <person name="Ding S.J."/>
            <person name="Wang X.J."/>
            <person name="Zhu J.G."/>
            <person name="Ruan X.D."/>
            <person name="Zhao L."/>
            <person name="Wei J.T."/>
            <person name="Ye R.Z."/>
            <person name="Que T.C."/>
            <person name="Du C.H."/>
            <person name="Zhou Y.H."/>
            <person name="Cheng J.X."/>
            <person name="Dai P.F."/>
            <person name="Guo W.B."/>
            <person name="Han X.H."/>
            <person name="Huang E.J."/>
            <person name="Li L.F."/>
            <person name="Wei W."/>
            <person name="Gao Y.C."/>
            <person name="Liu J.Z."/>
            <person name="Shao H.Z."/>
            <person name="Wang X."/>
            <person name="Wang C.C."/>
            <person name="Yang T.C."/>
            <person name="Huo Q.B."/>
            <person name="Li W."/>
            <person name="Chen H.Y."/>
            <person name="Chen S.E."/>
            <person name="Zhou L.G."/>
            <person name="Ni X.B."/>
            <person name="Tian J.H."/>
            <person name="Sheng Y."/>
            <person name="Liu T."/>
            <person name="Pan Y.S."/>
            <person name="Xia L.Y."/>
            <person name="Li J."/>
            <person name="Zhao F."/>
            <person name="Cao W.C."/>
        </authorList>
    </citation>
    <scope>NUCLEOTIDE SEQUENCE</scope>
    <source>
        <strain evidence="10">Rmic-2018</strain>
    </source>
</reference>
<dbReference type="PANTHER" id="PTHR10459:SF108">
    <property type="entry name" value="POLY [ADP-RIBOSE] POLYMERASE"/>
    <property type="match status" value="1"/>
</dbReference>
<organism evidence="10 11">
    <name type="scientific">Rhipicephalus microplus</name>
    <name type="common">Cattle tick</name>
    <name type="synonym">Boophilus microplus</name>
    <dbReference type="NCBI Taxonomy" id="6941"/>
    <lineage>
        <taxon>Eukaryota</taxon>
        <taxon>Metazoa</taxon>
        <taxon>Ecdysozoa</taxon>
        <taxon>Arthropoda</taxon>
        <taxon>Chelicerata</taxon>
        <taxon>Arachnida</taxon>
        <taxon>Acari</taxon>
        <taxon>Parasitiformes</taxon>
        <taxon>Ixodida</taxon>
        <taxon>Ixodoidea</taxon>
        <taxon>Ixodidae</taxon>
        <taxon>Rhipicephalinae</taxon>
        <taxon>Rhipicephalus</taxon>
        <taxon>Boophilus</taxon>
    </lineage>
</organism>
<dbReference type="PROSITE" id="PS51253">
    <property type="entry name" value="HTH_CENPB"/>
    <property type="match status" value="1"/>
</dbReference>